<proteinExistence type="predicted"/>
<feature type="region of interest" description="Disordered" evidence="1">
    <location>
        <begin position="1"/>
        <end position="66"/>
    </location>
</feature>
<feature type="compositionally biased region" description="Polar residues" evidence="1">
    <location>
        <begin position="145"/>
        <end position="177"/>
    </location>
</feature>
<feature type="compositionally biased region" description="Polar residues" evidence="1">
    <location>
        <begin position="52"/>
        <end position="66"/>
    </location>
</feature>
<evidence type="ECO:0000256" key="1">
    <source>
        <dbReference type="SAM" id="MobiDB-lite"/>
    </source>
</evidence>
<gene>
    <name evidence="2" type="ORF">LAFE_0H03180G</name>
</gene>
<feature type="compositionally biased region" description="Polar residues" evidence="1">
    <location>
        <begin position="26"/>
        <end position="37"/>
    </location>
</feature>
<dbReference type="EMBL" id="LT598491">
    <property type="protein sequence ID" value="SCW03976.1"/>
    <property type="molecule type" value="Genomic_DNA"/>
</dbReference>
<evidence type="ECO:0000313" key="2">
    <source>
        <dbReference type="EMBL" id="SCW03976.1"/>
    </source>
</evidence>
<accession>A0A1G4MJD0</accession>
<keyword evidence="3" id="KW-1185">Reference proteome</keyword>
<evidence type="ECO:0000313" key="3">
    <source>
        <dbReference type="Proteomes" id="UP000190831"/>
    </source>
</evidence>
<reference evidence="2 3" key="1">
    <citation type="submission" date="2016-03" db="EMBL/GenBank/DDBJ databases">
        <authorList>
            <person name="Devillers H."/>
        </authorList>
    </citation>
    <scope>NUCLEOTIDE SEQUENCE [LARGE SCALE GENOMIC DNA]</scope>
    <source>
        <strain evidence="2">CBS 6772</strain>
    </source>
</reference>
<protein>
    <submittedName>
        <fullName evidence="2">LAFE_0H03180g1_1</fullName>
    </submittedName>
</protein>
<sequence length="258" mass="28052">MGKKNYKGNGALKGKRSTDSPEKKSSAANSGKTNATATGGKRVGKDTKKDQNSSQVTTPINYAESMSQAERIITETTEITGGHEFVFKEFRKGIPCYRSIDDAKNSPGVANVQLQQLFALDKSKLSLQAARKNPMESQARKYEPSQKQGGNEQTRETSPGLATSTRPSTQATPTSTLESSWSGWFAACSRPGHTLDEDRIAYKSSGSRDNKETAEYSRMVSQKIAKLLKSCGDSIILTNCVQPVWNETPVCCLHASQS</sequence>
<feature type="region of interest" description="Disordered" evidence="1">
    <location>
        <begin position="129"/>
        <end position="177"/>
    </location>
</feature>
<dbReference type="Proteomes" id="UP000190831">
    <property type="component" value="Chromosome H"/>
</dbReference>
<feature type="compositionally biased region" description="Basic and acidic residues" evidence="1">
    <location>
        <begin position="16"/>
        <end position="25"/>
    </location>
</feature>
<dbReference type="AlphaFoldDB" id="A0A1G4MJD0"/>
<organism evidence="2 3">
    <name type="scientific">Lachancea fermentati</name>
    <name type="common">Zygosaccharomyces fermentati</name>
    <dbReference type="NCBI Taxonomy" id="4955"/>
    <lineage>
        <taxon>Eukaryota</taxon>
        <taxon>Fungi</taxon>
        <taxon>Dikarya</taxon>
        <taxon>Ascomycota</taxon>
        <taxon>Saccharomycotina</taxon>
        <taxon>Saccharomycetes</taxon>
        <taxon>Saccharomycetales</taxon>
        <taxon>Saccharomycetaceae</taxon>
        <taxon>Lachancea</taxon>
    </lineage>
</organism>
<name>A0A1G4MJD0_LACFM</name>